<dbReference type="Proteomes" id="UP000036908">
    <property type="component" value="Unassembled WGS sequence"/>
</dbReference>
<evidence type="ECO:0000313" key="2">
    <source>
        <dbReference type="Proteomes" id="UP000036908"/>
    </source>
</evidence>
<protein>
    <submittedName>
        <fullName evidence="1">Uncharacterized protein</fullName>
    </submittedName>
</protein>
<proteinExistence type="predicted"/>
<keyword evidence="2" id="KW-1185">Reference proteome</keyword>
<organism evidence="1 2">
    <name type="scientific">Roseivirga seohaensis subsp. aquiponti</name>
    <dbReference type="NCBI Taxonomy" id="1566026"/>
    <lineage>
        <taxon>Bacteria</taxon>
        <taxon>Pseudomonadati</taxon>
        <taxon>Bacteroidota</taxon>
        <taxon>Cytophagia</taxon>
        <taxon>Cytophagales</taxon>
        <taxon>Roseivirgaceae</taxon>
        <taxon>Roseivirga</taxon>
    </lineage>
</organism>
<dbReference type="PATRIC" id="fig|1566026.4.peg.3217"/>
<dbReference type="EMBL" id="JSVA01000008">
    <property type="protein sequence ID" value="KOF03070.1"/>
    <property type="molecule type" value="Genomic_DNA"/>
</dbReference>
<dbReference type="AlphaFoldDB" id="A0A0L8ALM1"/>
<reference evidence="2" key="1">
    <citation type="submission" date="2014-11" db="EMBL/GenBank/DDBJ databases">
        <title>Genome sequencing of Roseivirga sp. D-25.</title>
        <authorList>
            <person name="Selvaratnam C."/>
            <person name="Thevarajoo S."/>
            <person name="Goh K.M."/>
            <person name="Eee R."/>
            <person name="Chan K.-G."/>
            <person name="Chong C.S."/>
        </authorList>
    </citation>
    <scope>NUCLEOTIDE SEQUENCE [LARGE SCALE GENOMIC DNA]</scope>
    <source>
        <strain evidence="2">D-25</strain>
    </source>
</reference>
<accession>A0A0L8ALM1</accession>
<gene>
    <name evidence="1" type="ORF">OB69_06945</name>
</gene>
<sequence>MAYNGLAMHSAGFQSTSLSNVNKYKIEKLNVINPINPALGIAVVCALNGEYRPKRWPFQRVKVP</sequence>
<evidence type="ECO:0000313" key="1">
    <source>
        <dbReference type="EMBL" id="KOF03070.1"/>
    </source>
</evidence>
<name>A0A0L8ALM1_9BACT</name>
<comment type="caution">
    <text evidence="1">The sequence shown here is derived from an EMBL/GenBank/DDBJ whole genome shotgun (WGS) entry which is preliminary data.</text>
</comment>